<dbReference type="Gene3D" id="1.10.1390.10">
    <property type="match status" value="1"/>
</dbReference>
<dbReference type="GO" id="GO:0006094">
    <property type="term" value="P:gluconeogenesis"/>
    <property type="evidence" value="ECO:0007669"/>
    <property type="project" value="UniProtKB-UniRule"/>
</dbReference>
<comment type="pathway">
    <text evidence="7">Carbohydrate biosynthesis; gluconeogenesis.</text>
</comment>
<dbReference type="GO" id="GO:0005829">
    <property type="term" value="C:cytosol"/>
    <property type="evidence" value="ECO:0007669"/>
    <property type="project" value="TreeGrafter"/>
</dbReference>
<dbReference type="SUPFAM" id="SSF53697">
    <property type="entry name" value="SIS domain"/>
    <property type="match status" value="1"/>
</dbReference>
<proteinExistence type="inferred from homology"/>
<keyword evidence="10" id="KW-1185">Reference proteome</keyword>
<dbReference type="RefSeq" id="WP_074200661.1">
    <property type="nucleotide sequence ID" value="NZ_FSRE01000001.1"/>
</dbReference>
<accession>A0A1N6DQH7</accession>
<keyword evidence="7" id="KW-0963">Cytoplasm</keyword>
<protein>
    <recommendedName>
        <fullName evidence="7">Glucose-6-phosphate isomerase</fullName>
        <shortName evidence="7">GPI</shortName>
        <ecNumber evidence="7">5.3.1.9</ecNumber>
    </recommendedName>
    <alternativeName>
        <fullName evidence="7">Phosphoglucose isomerase</fullName>
        <shortName evidence="7">PGI</shortName>
    </alternativeName>
    <alternativeName>
        <fullName evidence="7">Phosphohexose isomerase</fullName>
        <shortName evidence="7">PHI</shortName>
    </alternativeName>
</protein>
<evidence type="ECO:0000256" key="5">
    <source>
        <dbReference type="ARBA" id="ARBA00023235"/>
    </source>
</evidence>
<evidence type="ECO:0000256" key="1">
    <source>
        <dbReference type="ARBA" id="ARBA00004926"/>
    </source>
</evidence>
<dbReference type="NCBIfam" id="NF001211">
    <property type="entry name" value="PRK00179.1"/>
    <property type="match status" value="1"/>
</dbReference>
<evidence type="ECO:0000256" key="4">
    <source>
        <dbReference type="ARBA" id="ARBA00023152"/>
    </source>
</evidence>
<dbReference type="InterPro" id="IPR018189">
    <property type="entry name" value="Phosphoglucose_isomerase_CS"/>
</dbReference>
<name>A0A1N6DQH7_9GAMM</name>
<evidence type="ECO:0000313" key="9">
    <source>
        <dbReference type="EMBL" id="SIN72924.1"/>
    </source>
</evidence>
<dbReference type="UniPathway" id="UPA00138"/>
<dbReference type="InterPro" id="IPR023096">
    <property type="entry name" value="G6P_Isomerase_C"/>
</dbReference>
<dbReference type="HAMAP" id="MF_00473">
    <property type="entry name" value="G6P_isomerase"/>
    <property type="match status" value="1"/>
</dbReference>
<dbReference type="PANTHER" id="PTHR11469">
    <property type="entry name" value="GLUCOSE-6-PHOSPHATE ISOMERASE"/>
    <property type="match status" value="1"/>
</dbReference>
<dbReference type="Gene3D" id="3.40.50.10490">
    <property type="entry name" value="Glucose-6-phosphate isomerase like protein, domain 1"/>
    <property type="match status" value="2"/>
</dbReference>
<evidence type="ECO:0000256" key="8">
    <source>
        <dbReference type="RuleBase" id="RU000612"/>
    </source>
</evidence>
<keyword evidence="3 7" id="KW-0312">Gluconeogenesis</keyword>
<feature type="active site" evidence="7">
    <location>
        <position position="392"/>
    </location>
</feature>
<comment type="subcellular location">
    <subcellularLocation>
        <location evidence="7">Cytoplasm</location>
    </subcellularLocation>
</comment>
<dbReference type="GO" id="GO:0051156">
    <property type="term" value="P:glucose 6-phosphate metabolic process"/>
    <property type="evidence" value="ECO:0007669"/>
    <property type="project" value="TreeGrafter"/>
</dbReference>
<dbReference type="GO" id="GO:0097367">
    <property type="term" value="F:carbohydrate derivative binding"/>
    <property type="evidence" value="ECO:0007669"/>
    <property type="project" value="InterPro"/>
</dbReference>
<comment type="function">
    <text evidence="7">Catalyzes the reversible isomerization of glucose-6-phosphate to fructose-6-phosphate.</text>
</comment>
<dbReference type="UniPathway" id="UPA00109">
    <property type="reaction ID" value="UER00181"/>
</dbReference>
<dbReference type="GO" id="GO:0006096">
    <property type="term" value="P:glycolytic process"/>
    <property type="evidence" value="ECO:0007669"/>
    <property type="project" value="UniProtKB-UniRule"/>
</dbReference>
<dbReference type="InterPro" id="IPR035482">
    <property type="entry name" value="SIS_PGI_2"/>
</dbReference>
<dbReference type="CDD" id="cd05015">
    <property type="entry name" value="SIS_PGI_1"/>
    <property type="match status" value="1"/>
</dbReference>
<comment type="pathway">
    <text evidence="1 7 8">Carbohydrate degradation; glycolysis; D-glyceraldehyde 3-phosphate and glycerone phosphate from D-glucose: step 2/4.</text>
</comment>
<gene>
    <name evidence="7" type="primary">pgi</name>
    <name evidence="9" type="ORF">SAMN05443662_0340</name>
</gene>
<keyword evidence="4 7" id="KW-0324">Glycolysis</keyword>
<dbReference type="EC" id="5.3.1.9" evidence="7"/>
<feature type="active site" description="Proton donor" evidence="7">
    <location>
        <position position="361"/>
    </location>
</feature>
<evidence type="ECO:0000256" key="6">
    <source>
        <dbReference type="ARBA" id="ARBA00029321"/>
    </source>
</evidence>
<organism evidence="9 10">
    <name type="scientific">Sulfurivirga caldicuralii</name>
    <dbReference type="NCBI Taxonomy" id="364032"/>
    <lineage>
        <taxon>Bacteria</taxon>
        <taxon>Pseudomonadati</taxon>
        <taxon>Pseudomonadota</taxon>
        <taxon>Gammaproteobacteria</taxon>
        <taxon>Thiotrichales</taxon>
        <taxon>Piscirickettsiaceae</taxon>
        <taxon>Sulfurivirga</taxon>
    </lineage>
</organism>
<dbReference type="InterPro" id="IPR046348">
    <property type="entry name" value="SIS_dom_sf"/>
</dbReference>
<dbReference type="EMBL" id="FSRE01000001">
    <property type="protein sequence ID" value="SIN72924.1"/>
    <property type="molecule type" value="Genomic_DNA"/>
</dbReference>
<reference evidence="9 10" key="1">
    <citation type="submission" date="2016-11" db="EMBL/GenBank/DDBJ databases">
        <authorList>
            <person name="Jaros S."/>
            <person name="Januszkiewicz K."/>
            <person name="Wedrychowicz H."/>
        </authorList>
    </citation>
    <scope>NUCLEOTIDE SEQUENCE [LARGE SCALE GENOMIC DNA]</scope>
    <source>
        <strain evidence="9 10">DSM 17737</strain>
    </source>
</reference>
<keyword evidence="5 7" id="KW-0413">Isomerase</keyword>
<evidence type="ECO:0000256" key="7">
    <source>
        <dbReference type="HAMAP-Rule" id="MF_00473"/>
    </source>
</evidence>
<dbReference type="OrthoDB" id="140919at2"/>
<dbReference type="PRINTS" id="PR00662">
    <property type="entry name" value="G6PISOMERASE"/>
</dbReference>
<dbReference type="GO" id="GO:0048029">
    <property type="term" value="F:monosaccharide binding"/>
    <property type="evidence" value="ECO:0007669"/>
    <property type="project" value="TreeGrafter"/>
</dbReference>
<dbReference type="PROSITE" id="PS00174">
    <property type="entry name" value="P_GLUCOSE_ISOMERASE_2"/>
    <property type="match status" value="1"/>
</dbReference>
<dbReference type="PROSITE" id="PS51463">
    <property type="entry name" value="P_GLUCOSE_ISOMERASE_3"/>
    <property type="match status" value="1"/>
</dbReference>
<dbReference type="PROSITE" id="PS00765">
    <property type="entry name" value="P_GLUCOSE_ISOMERASE_1"/>
    <property type="match status" value="1"/>
</dbReference>
<dbReference type="CDD" id="cd05016">
    <property type="entry name" value="SIS_PGI_2"/>
    <property type="match status" value="1"/>
</dbReference>
<evidence type="ECO:0000256" key="3">
    <source>
        <dbReference type="ARBA" id="ARBA00022432"/>
    </source>
</evidence>
<dbReference type="InterPro" id="IPR035476">
    <property type="entry name" value="SIS_PGI_1"/>
</dbReference>
<dbReference type="GO" id="GO:0004347">
    <property type="term" value="F:glucose-6-phosphate isomerase activity"/>
    <property type="evidence" value="ECO:0007669"/>
    <property type="project" value="UniProtKB-UniRule"/>
</dbReference>
<evidence type="ECO:0000256" key="2">
    <source>
        <dbReference type="ARBA" id="ARBA00006604"/>
    </source>
</evidence>
<dbReference type="Pfam" id="PF00342">
    <property type="entry name" value="PGI"/>
    <property type="match status" value="1"/>
</dbReference>
<dbReference type="InterPro" id="IPR001672">
    <property type="entry name" value="G6P_Isomerase"/>
</dbReference>
<evidence type="ECO:0000313" key="10">
    <source>
        <dbReference type="Proteomes" id="UP000198461"/>
    </source>
</evidence>
<dbReference type="AlphaFoldDB" id="A0A1N6DQH7"/>
<dbReference type="STRING" id="364032.SAMN05443662_0340"/>
<dbReference type="PANTHER" id="PTHR11469:SF1">
    <property type="entry name" value="GLUCOSE-6-PHOSPHATE ISOMERASE"/>
    <property type="match status" value="1"/>
</dbReference>
<feature type="active site" evidence="7">
    <location>
        <position position="509"/>
    </location>
</feature>
<comment type="catalytic activity">
    <reaction evidence="6 7 8">
        <text>alpha-D-glucose 6-phosphate = beta-D-fructose 6-phosphate</text>
        <dbReference type="Rhea" id="RHEA:11816"/>
        <dbReference type="ChEBI" id="CHEBI:57634"/>
        <dbReference type="ChEBI" id="CHEBI:58225"/>
        <dbReference type="EC" id="5.3.1.9"/>
    </reaction>
</comment>
<sequence>MNVGAVGTPAWQVVAAHAERLRAVHLRQLLADDPQRAQRFRRTLGPLLWDFSRQRIDQAALDALVALGEAAQLLHHFAPLFCGEPVNVSENRPALHTALRQQDDAPVYVEGEDVIPAIRREQAKMAELVARLHAGQWRGYSGFPMTDVVNLGVGGSDLGPQMAVQALEEFRHPDCNLRLHFVSNLDGRELLALLKDRLNPATTLFVVASKTFTTIDTLTNANTAREWLLRHVDGRFDEAAILRQHFIGISANPAAMSGWGIAPEHQLRFWEWVGGRYSLWSAIGFSVALWLGMDGFNELLAGAAAVDGHVRTAAVAENLPVLMALLEVWNHNFLGLHARAVLPYDGRLALLPRYLEQLEMESLGKSVTLDGQPLPVHSGPVVWGDTGPNAQHAFYQLLHQGTEAVMCEFIATVRGRSDVPVEEKTRALHHQRLNLANCLAQIEALAKGADSKDPHRRYPGNRPGNLLLFDALTPHTLGMLIALYEHKVYAQAMLLGINPFDQWGVELGKRIARELLNVLESADKVPQDAVTAALVEHIRQREADA</sequence>
<comment type="similarity">
    <text evidence="2 7 8">Belongs to the GPI family.</text>
</comment>
<dbReference type="Proteomes" id="UP000198461">
    <property type="component" value="Unassembled WGS sequence"/>
</dbReference>